<accession>A0ABY4TXU2</accession>
<dbReference type="Proteomes" id="UP001055580">
    <property type="component" value="Chromosome"/>
</dbReference>
<evidence type="ECO:0000259" key="2">
    <source>
        <dbReference type="Pfam" id="PF00487"/>
    </source>
</evidence>
<keyword evidence="4" id="KW-1185">Reference proteome</keyword>
<dbReference type="PANTHER" id="PTHR12879">
    <property type="entry name" value="SPHINGOLIPID DELTA 4 DESATURASE/C-4 HYDROXYLASE PROTEIN DES2"/>
    <property type="match status" value="1"/>
</dbReference>
<dbReference type="PANTHER" id="PTHR12879:SF8">
    <property type="entry name" value="SPHINGOLIPID DELTA(4)-DESATURASE DES1"/>
    <property type="match status" value="1"/>
</dbReference>
<keyword evidence="1" id="KW-1133">Transmembrane helix</keyword>
<organism evidence="3 4">
    <name type="scientific">Sphingomonas donggukensis</name>
    <dbReference type="NCBI Taxonomy" id="2949093"/>
    <lineage>
        <taxon>Bacteria</taxon>
        <taxon>Pseudomonadati</taxon>
        <taxon>Pseudomonadota</taxon>
        <taxon>Alphaproteobacteria</taxon>
        <taxon>Sphingomonadales</taxon>
        <taxon>Sphingomonadaceae</taxon>
        <taxon>Sphingomonas</taxon>
    </lineage>
</organism>
<keyword evidence="1" id="KW-0472">Membrane</keyword>
<feature type="transmembrane region" description="Helical" evidence="1">
    <location>
        <begin position="182"/>
        <end position="203"/>
    </location>
</feature>
<dbReference type="InterPro" id="IPR005804">
    <property type="entry name" value="FA_desaturase_dom"/>
</dbReference>
<name>A0ABY4TXU2_9SPHN</name>
<feature type="transmembrane region" description="Helical" evidence="1">
    <location>
        <begin position="40"/>
        <end position="68"/>
    </location>
</feature>
<feature type="domain" description="Fatty acid desaturase" evidence="2">
    <location>
        <begin position="52"/>
        <end position="262"/>
    </location>
</feature>
<proteinExistence type="predicted"/>
<dbReference type="EMBL" id="CP098401">
    <property type="protein sequence ID" value="URW76809.1"/>
    <property type="molecule type" value="Genomic_DNA"/>
</dbReference>
<dbReference type="Pfam" id="PF00487">
    <property type="entry name" value="FA_desaturase"/>
    <property type="match status" value="1"/>
</dbReference>
<keyword evidence="1" id="KW-0812">Transmembrane</keyword>
<evidence type="ECO:0000256" key="1">
    <source>
        <dbReference type="SAM" id="Phobius"/>
    </source>
</evidence>
<evidence type="ECO:0000313" key="3">
    <source>
        <dbReference type="EMBL" id="URW76809.1"/>
    </source>
</evidence>
<evidence type="ECO:0000313" key="4">
    <source>
        <dbReference type="Proteomes" id="UP001055580"/>
    </source>
</evidence>
<reference evidence="3" key="1">
    <citation type="submission" date="2022-05" db="EMBL/GenBank/DDBJ databases">
        <title>Sphingomonas sp. strain RMG20 Genome sequencing and assembly.</title>
        <authorList>
            <person name="Kim I."/>
        </authorList>
    </citation>
    <scope>NUCLEOTIDE SEQUENCE</scope>
    <source>
        <strain evidence="3">RMG20</strain>
    </source>
</reference>
<sequence>MEAARIARPTRHLLTRVAWRDLTAMRPADGVVECLHPLPWIAVAWIAAAHGWWLVAFPCAFMIFLTALRLNHEAIHRNLGFGERGHRAVLHVLSALMLGSNSAVAWNHLHHHTHVGKPDDLEGKAGAMPGWRVLLYGPKFPVEMHLAAWRAGGPALRRRMRIDFALNAAVLAATLATGWRVLAFHILAMLIAQCLTAFFAVWITHHDCADDGPVARTQRSRLVNMVSYNMFFHLEHHLFPAVPVKRLAVLAERLDAVAPEFTASARRVVPEGFD</sequence>
<gene>
    <name evidence="3" type="ORF">M9980_06340</name>
</gene>
<protein>
    <submittedName>
        <fullName evidence="3">Fatty acid desaturase</fullName>
    </submittedName>
</protein>
<dbReference type="RefSeq" id="WP_250754523.1">
    <property type="nucleotide sequence ID" value="NZ_CP098401.1"/>
</dbReference>